<keyword evidence="8" id="KW-1185">Reference proteome</keyword>
<keyword evidence="3" id="KW-0274">FAD</keyword>
<evidence type="ECO:0000256" key="3">
    <source>
        <dbReference type="ARBA" id="ARBA00022827"/>
    </source>
</evidence>
<sequence length="165" mass="18477">MANSINSTRLSNNTDQAQHPFASEYCNGSLTMIIETDTFMRRLIEEIYQAGGRFEPRYFKDQEALLGLAEPVIFNCTGLGSRALFGDQDIMPAKGQLVLMPPDPAVDYLTVGGSDSKKPLYMFSRKDVMIVGGTFKPGDWSTEPEPLETERIIHEHQQLFAGLKR</sequence>
<protein>
    <recommendedName>
        <fullName evidence="6">D-amino-acid oxidase</fullName>
        <ecNumber evidence="5">1.4.3.3</ecNumber>
    </recommendedName>
</protein>
<dbReference type="SUPFAM" id="SSF54373">
    <property type="entry name" value="FAD-linked reductases, C-terminal domain"/>
    <property type="match status" value="1"/>
</dbReference>
<evidence type="ECO:0000256" key="2">
    <source>
        <dbReference type="ARBA" id="ARBA00022630"/>
    </source>
</evidence>
<keyword evidence="2" id="KW-0285">Flavoprotein</keyword>
<dbReference type="EC" id="1.4.3.3" evidence="5"/>
<dbReference type="Gene3D" id="3.30.9.10">
    <property type="entry name" value="D-Amino Acid Oxidase, subunit A, domain 2"/>
    <property type="match status" value="1"/>
</dbReference>
<gene>
    <name evidence="7" type="ORF">RS130_08650</name>
</gene>
<evidence type="ECO:0000256" key="6">
    <source>
        <dbReference type="ARBA" id="ARBA00039751"/>
    </source>
</evidence>
<dbReference type="InterPro" id="IPR023209">
    <property type="entry name" value="DAO"/>
</dbReference>
<proteinExistence type="predicted"/>
<dbReference type="PANTHER" id="PTHR11530">
    <property type="entry name" value="D-AMINO ACID OXIDASE"/>
    <property type="match status" value="1"/>
</dbReference>
<accession>A0ABU3SVF5</accession>
<evidence type="ECO:0000313" key="7">
    <source>
        <dbReference type="EMBL" id="MDU0353991.1"/>
    </source>
</evidence>
<name>A0ABU3SVF5_9ALTE</name>
<dbReference type="RefSeq" id="WP_316028141.1">
    <property type="nucleotide sequence ID" value="NZ_JAWDIO010000002.1"/>
</dbReference>
<comment type="cofactor">
    <cofactor evidence="1">
        <name>FAD</name>
        <dbReference type="ChEBI" id="CHEBI:57692"/>
    </cofactor>
</comment>
<comment type="caution">
    <text evidence="7">The sequence shown here is derived from an EMBL/GenBank/DDBJ whole genome shotgun (WGS) entry which is preliminary data.</text>
</comment>
<keyword evidence="4" id="KW-0560">Oxidoreductase</keyword>
<dbReference type="Proteomes" id="UP001247805">
    <property type="component" value="Unassembled WGS sequence"/>
</dbReference>
<evidence type="ECO:0000256" key="5">
    <source>
        <dbReference type="ARBA" id="ARBA00039101"/>
    </source>
</evidence>
<reference evidence="7 8" key="1">
    <citation type="submission" date="2023-10" db="EMBL/GenBank/DDBJ databases">
        <title>Glaciecola aquimarina strain GGW-M5 nov., isolated from a coastal seawater.</title>
        <authorList>
            <person name="Bayburt H."/>
            <person name="Kim J.M."/>
            <person name="Choi B.J."/>
            <person name="Jeon C.O."/>
        </authorList>
    </citation>
    <scope>NUCLEOTIDE SEQUENCE [LARGE SCALE GENOMIC DNA]</scope>
    <source>
        <strain evidence="7 8">KCTC 32108</strain>
    </source>
</reference>
<dbReference type="PANTHER" id="PTHR11530:SF11">
    <property type="entry name" value="D-ASPARTATE OXIDASE"/>
    <property type="match status" value="1"/>
</dbReference>
<organism evidence="7 8">
    <name type="scientific">Paraglaciecola aquimarina</name>
    <dbReference type="NCBI Taxonomy" id="1235557"/>
    <lineage>
        <taxon>Bacteria</taxon>
        <taxon>Pseudomonadati</taxon>
        <taxon>Pseudomonadota</taxon>
        <taxon>Gammaproteobacteria</taxon>
        <taxon>Alteromonadales</taxon>
        <taxon>Alteromonadaceae</taxon>
        <taxon>Paraglaciecola</taxon>
    </lineage>
</organism>
<dbReference type="EMBL" id="JAWDIO010000002">
    <property type="protein sequence ID" value="MDU0353991.1"/>
    <property type="molecule type" value="Genomic_DNA"/>
</dbReference>
<evidence type="ECO:0000256" key="4">
    <source>
        <dbReference type="ARBA" id="ARBA00023002"/>
    </source>
</evidence>
<evidence type="ECO:0000313" key="8">
    <source>
        <dbReference type="Proteomes" id="UP001247805"/>
    </source>
</evidence>
<evidence type="ECO:0000256" key="1">
    <source>
        <dbReference type="ARBA" id="ARBA00001974"/>
    </source>
</evidence>